<dbReference type="STRING" id="945553.A0A0D2PSN4"/>
<dbReference type="EMBL" id="KN817547">
    <property type="protein sequence ID" value="KJA22750.1"/>
    <property type="molecule type" value="Genomic_DNA"/>
</dbReference>
<evidence type="ECO:0008006" key="4">
    <source>
        <dbReference type="Google" id="ProtNLM"/>
    </source>
</evidence>
<evidence type="ECO:0000313" key="2">
    <source>
        <dbReference type="EMBL" id="KJA22750.1"/>
    </source>
</evidence>
<dbReference type="OMA" id="PYHKADR"/>
<evidence type="ECO:0000256" key="1">
    <source>
        <dbReference type="ARBA" id="ARBA00023172"/>
    </source>
</evidence>
<dbReference type="GO" id="GO:0006310">
    <property type="term" value="P:DNA recombination"/>
    <property type="evidence" value="ECO:0007669"/>
    <property type="project" value="UniProtKB-KW"/>
</dbReference>
<protein>
    <recommendedName>
        <fullName evidence="4">Tyr recombinase domain-containing protein</fullName>
    </recommendedName>
</protein>
<dbReference type="AlphaFoldDB" id="A0A0D2PSN4"/>
<name>A0A0D2PSN4_HYPSF</name>
<evidence type="ECO:0000313" key="3">
    <source>
        <dbReference type="Proteomes" id="UP000054270"/>
    </source>
</evidence>
<organism evidence="2 3">
    <name type="scientific">Hypholoma sublateritium (strain FD-334 SS-4)</name>
    <dbReference type="NCBI Taxonomy" id="945553"/>
    <lineage>
        <taxon>Eukaryota</taxon>
        <taxon>Fungi</taxon>
        <taxon>Dikarya</taxon>
        <taxon>Basidiomycota</taxon>
        <taxon>Agaricomycotina</taxon>
        <taxon>Agaricomycetes</taxon>
        <taxon>Agaricomycetidae</taxon>
        <taxon>Agaricales</taxon>
        <taxon>Agaricineae</taxon>
        <taxon>Strophariaceae</taxon>
        <taxon>Hypholoma</taxon>
    </lineage>
</organism>
<dbReference type="InterPro" id="IPR011010">
    <property type="entry name" value="DNA_brk_join_enz"/>
</dbReference>
<reference evidence="3" key="1">
    <citation type="submission" date="2014-04" db="EMBL/GenBank/DDBJ databases">
        <title>Evolutionary Origins and Diversification of the Mycorrhizal Mutualists.</title>
        <authorList>
            <consortium name="DOE Joint Genome Institute"/>
            <consortium name="Mycorrhizal Genomics Consortium"/>
            <person name="Kohler A."/>
            <person name="Kuo A."/>
            <person name="Nagy L.G."/>
            <person name="Floudas D."/>
            <person name="Copeland A."/>
            <person name="Barry K.W."/>
            <person name="Cichocki N."/>
            <person name="Veneault-Fourrey C."/>
            <person name="LaButti K."/>
            <person name="Lindquist E.A."/>
            <person name="Lipzen A."/>
            <person name="Lundell T."/>
            <person name="Morin E."/>
            <person name="Murat C."/>
            <person name="Riley R."/>
            <person name="Ohm R."/>
            <person name="Sun H."/>
            <person name="Tunlid A."/>
            <person name="Henrissat B."/>
            <person name="Grigoriev I.V."/>
            <person name="Hibbett D.S."/>
            <person name="Martin F."/>
        </authorList>
    </citation>
    <scope>NUCLEOTIDE SEQUENCE [LARGE SCALE GENOMIC DNA]</scope>
    <source>
        <strain evidence="3">FD-334 SS-4</strain>
    </source>
</reference>
<dbReference type="Proteomes" id="UP000054270">
    <property type="component" value="Unassembled WGS sequence"/>
</dbReference>
<accession>A0A0D2PSN4</accession>
<feature type="non-terminal residue" evidence="2">
    <location>
        <position position="244"/>
    </location>
</feature>
<feature type="non-terminal residue" evidence="2">
    <location>
        <position position="1"/>
    </location>
</feature>
<dbReference type="OrthoDB" id="5598396at2759"/>
<dbReference type="InterPro" id="IPR013762">
    <property type="entry name" value="Integrase-like_cat_sf"/>
</dbReference>
<dbReference type="Gene3D" id="1.10.443.10">
    <property type="entry name" value="Intergrase catalytic core"/>
    <property type="match status" value="1"/>
</dbReference>
<keyword evidence="3" id="KW-1185">Reference proteome</keyword>
<dbReference type="GO" id="GO:0015074">
    <property type="term" value="P:DNA integration"/>
    <property type="evidence" value="ECO:0007669"/>
    <property type="project" value="InterPro"/>
</dbReference>
<dbReference type="SUPFAM" id="SSF56349">
    <property type="entry name" value="DNA breaking-rejoining enzymes"/>
    <property type="match status" value="1"/>
</dbReference>
<dbReference type="GO" id="GO:0003677">
    <property type="term" value="F:DNA binding"/>
    <property type="evidence" value="ECO:0007669"/>
    <property type="project" value="InterPro"/>
</dbReference>
<gene>
    <name evidence="2" type="ORF">HYPSUDRAFT_110934</name>
</gene>
<sequence>IHDFPVEPTEDTLSFFVVYMSHHIKPDSVGTYLSGICNQLEPYFPDVRASRRSSIVTRTLKGCKRLKGTPIARKRALSLDDLAIVINDSHDHPSHDSFLFAAMMATGFFALLRLGEMTFPDDPSIREWRKVTRRSSVVVTDTQYEFHLPAHKADRYFEGNKIIVRKHQFRHNPLSLFLRYLQSRDTKFPLASPLWLTSRGEVPTRSFFMSRLRTFFDRGVAGQSMRAGGTTSLAEHGIPPSIIQ</sequence>
<proteinExistence type="predicted"/>
<keyword evidence="1" id="KW-0233">DNA recombination</keyword>